<keyword evidence="2" id="KW-0732">Signal</keyword>
<evidence type="ECO:0000256" key="2">
    <source>
        <dbReference type="SAM" id="SignalP"/>
    </source>
</evidence>
<dbReference type="Proteomes" id="UP001163846">
    <property type="component" value="Unassembled WGS sequence"/>
</dbReference>
<evidence type="ECO:0000313" key="3">
    <source>
        <dbReference type="EMBL" id="KAJ3834960.1"/>
    </source>
</evidence>
<accession>A0AA38UAI2</accession>
<dbReference type="AlphaFoldDB" id="A0AA38UAI2"/>
<name>A0AA38UAI2_9AGAR</name>
<feature type="signal peptide" evidence="2">
    <location>
        <begin position="1"/>
        <end position="19"/>
    </location>
</feature>
<proteinExistence type="predicted"/>
<feature type="compositionally biased region" description="Low complexity" evidence="1">
    <location>
        <begin position="40"/>
        <end position="51"/>
    </location>
</feature>
<sequence length="384" mass="41035">MRTVIVPLFALGLFSSALTKPIPAQVAPTDVGERGGGPPSLTTSSTTSLLTDEANYNQFDGKGLPPSSSTTSATHDPKTDEVIPAKVTGAGVDSIPNPKADKFNVALSRLDRRGTGLLSVPNDPANAIPDQPKGDLSTDSTVKPETGGEVNADPKGSRRDSFSSTTSTASTLKPEADDGVPRPSEGDRRDSFSSESTVKPDSQHVDYPKGDPKGSSSTSTALTKFYGNPFADAARAQSESPSSSRSCMSCLPSLNSIPGYNWVSGADRQVVLVDFEEPWRGQKLNEVSYHWAKVDRTLNAAIAAVAEDLLTVDSAKIPEVRTERFVQLQKWLARSKVDIRYTHAKREYKGGKYQIHFQMGGSGLVRCPLHNPCGIVLIFTSPGI</sequence>
<keyword evidence="4" id="KW-1185">Reference proteome</keyword>
<evidence type="ECO:0000313" key="4">
    <source>
        <dbReference type="Proteomes" id="UP001163846"/>
    </source>
</evidence>
<dbReference type="EMBL" id="MU806464">
    <property type="protein sequence ID" value="KAJ3834960.1"/>
    <property type="molecule type" value="Genomic_DNA"/>
</dbReference>
<feature type="region of interest" description="Disordered" evidence="1">
    <location>
        <begin position="115"/>
        <end position="220"/>
    </location>
</feature>
<gene>
    <name evidence="3" type="ORF">F5878DRAFT_629237</name>
</gene>
<organism evidence="3 4">
    <name type="scientific">Lentinula raphanica</name>
    <dbReference type="NCBI Taxonomy" id="153919"/>
    <lineage>
        <taxon>Eukaryota</taxon>
        <taxon>Fungi</taxon>
        <taxon>Dikarya</taxon>
        <taxon>Basidiomycota</taxon>
        <taxon>Agaricomycotina</taxon>
        <taxon>Agaricomycetes</taxon>
        <taxon>Agaricomycetidae</taxon>
        <taxon>Agaricales</taxon>
        <taxon>Marasmiineae</taxon>
        <taxon>Omphalotaceae</taxon>
        <taxon>Lentinula</taxon>
    </lineage>
</organism>
<feature type="compositionally biased region" description="Low complexity" evidence="1">
    <location>
        <begin position="162"/>
        <end position="171"/>
    </location>
</feature>
<feature type="compositionally biased region" description="Basic and acidic residues" evidence="1">
    <location>
        <begin position="201"/>
        <end position="212"/>
    </location>
</feature>
<feature type="chain" id="PRO_5041221474" evidence="2">
    <location>
        <begin position="20"/>
        <end position="384"/>
    </location>
</feature>
<comment type="caution">
    <text evidence="3">The sequence shown here is derived from an EMBL/GenBank/DDBJ whole genome shotgun (WGS) entry which is preliminary data.</text>
</comment>
<protein>
    <submittedName>
        <fullName evidence="3">Uncharacterized protein</fullName>
    </submittedName>
</protein>
<feature type="region of interest" description="Disordered" evidence="1">
    <location>
        <begin position="28"/>
        <end position="100"/>
    </location>
</feature>
<evidence type="ECO:0000256" key="1">
    <source>
        <dbReference type="SAM" id="MobiDB-lite"/>
    </source>
</evidence>
<reference evidence="3" key="1">
    <citation type="submission" date="2022-08" db="EMBL/GenBank/DDBJ databases">
        <authorList>
            <consortium name="DOE Joint Genome Institute"/>
            <person name="Min B."/>
            <person name="Riley R."/>
            <person name="Sierra-Patev S."/>
            <person name="Naranjo-Ortiz M."/>
            <person name="Looney B."/>
            <person name="Konkel Z."/>
            <person name="Slot J.C."/>
            <person name="Sakamoto Y."/>
            <person name="Steenwyk J.L."/>
            <person name="Rokas A."/>
            <person name="Carro J."/>
            <person name="Camarero S."/>
            <person name="Ferreira P."/>
            <person name="Molpeceres G."/>
            <person name="Ruiz-Duenas F.J."/>
            <person name="Serrano A."/>
            <person name="Henrissat B."/>
            <person name="Drula E."/>
            <person name="Hughes K.W."/>
            <person name="Mata J.L."/>
            <person name="Ishikawa N.K."/>
            <person name="Vargas-Isla R."/>
            <person name="Ushijima S."/>
            <person name="Smith C.A."/>
            <person name="Ahrendt S."/>
            <person name="Andreopoulos W."/>
            <person name="He G."/>
            <person name="Labutti K."/>
            <person name="Lipzen A."/>
            <person name="Ng V."/>
            <person name="Sandor L."/>
            <person name="Barry K."/>
            <person name="Martinez A.T."/>
            <person name="Xiao Y."/>
            <person name="Gibbons J.G."/>
            <person name="Terashima K."/>
            <person name="Hibbett D.S."/>
            <person name="Grigoriev I.V."/>
        </authorList>
    </citation>
    <scope>NUCLEOTIDE SEQUENCE</scope>
    <source>
        <strain evidence="3">TFB9207</strain>
    </source>
</reference>
<feature type="compositionally biased region" description="Basic and acidic residues" evidence="1">
    <location>
        <begin position="174"/>
        <end position="192"/>
    </location>
</feature>